<dbReference type="InterPro" id="IPR023213">
    <property type="entry name" value="CAT-like_dom_sf"/>
</dbReference>
<reference evidence="5" key="1">
    <citation type="submission" date="2024-07" db="EMBL/GenBank/DDBJ databases">
        <title>Two chromosome-level genome assemblies of Korean endemic species Abeliophyllum distichum and Forsythia ovata (Oleaceae).</title>
        <authorList>
            <person name="Jang H."/>
        </authorList>
    </citation>
    <scope>NUCLEOTIDE SEQUENCE [LARGE SCALE GENOMIC DNA]</scope>
</reference>
<sequence length="416" mass="47406">MKVEVVVISKEIIKPSSPTPDFLRKYKLSYLDQISPNLFMPLVYFYPAYGKISNWERSNQLKKSLSEALTRFYPLAGRMEDNLYVDCNDEGVEFFQANAKVEMSEILSNPIPGELKQFLPYDLNDSRDYCMAVQVSFLNCGGMAVGLIISHKIADAMSFHMFANSWAAIACGDTDIPYPKFDAATIFPPRDHVPVSKSVTKEEIVTKIFVFPTSKIDALKDKYANTNGEKRRPTRIEALSTFIWSRFMSSTQVEDNSNKIYSIEPIVNLRPRFDPPLSNDYFGNFWIPARLLITMDIDYEKESCGVVDKIREAISNVNGDYVAKLRQGYAAEMDIKDKQLVRFVFTSLCRFPIYEVDFGWGRPIWVASASHGMKNKVAFFDTLSGNGIEAWINLKKEDMAKFEADMELCAFLSQTL</sequence>
<proteinExistence type="inferred from homology"/>
<keyword evidence="5" id="KW-1185">Reference proteome</keyword>
<keyword evidence="3" id="KW-0012">Acyltransferase</keyword>
<organism evidence="4 5">
    <name type="scientific">Forsythia ovata</name>
    <dbReference type="NCBI Taxonomy" id="205694"/>
    <lineage>
        <taxon>Eukaryota</taxon>
        <taxon>Viridiplantae</taxon>
        <taxon>Streptophyta</taxon>
        <taxon>Embryophyta</taxon>
        <taxon>Tracheophyta</taxon>
        <taxon>Spermatophyta</taxon>
        <taxon>Magnoliopsida</taxon>
        <taxon>eudicotyledons</taxon>
        <taxon>Gunneridae</taxon>
        <taxon>Pentapetalae</taxon>
        <taxon>asterids</taxon>
        <taxon>lamiids</taxon>
        <taxon>Lamiales</taxon>
        <taxon>Oleaceae</taxon>
        <taxon>Forsythieae</taxon>
        <taxon>Forsythia</taxon>
    </lineage>
</organism>
<gene>
    <name evidence="4" type="ORF">Fot_04642</name>
</gene>
<evidence type="ECO:0000313" key="5">
    <source>
        <dbReference type="Proteomes" id="UP001604277"/>
    </source>
</evidence>
<comment type="similarity">
    <text evidence="1">Belongs to the plant acyltransferase family.</text>
</comment>
<dbReference type="AlphaFoldDB" id="A0ABD1XD65"/>
<accession>A0ABD1XD65</accession>
<evidence type="ECO:0000256" key="3">
    <source>
        <dbReference type="ARBA" id="ARBA00023315"/>
    </source>
</evidence>
<dbReference type="Proteomes" id="UP001604277">
    <property type="component" value="Unassembled WGS sequence"/>
</dbReference>
<dbReference type="GO" id="GO:0016746">
    <property type="term" value="F:acyltransferase activity"/>
    <property type="evidence" value="ECO:0007669"/>
    <property type="project" value="UniProtKB-KW"/>
</dbReference>
<evidence type="ECO:0000256" key="1">
    <source>
        <dbReference type="ARBA" id="ARBA00009861"/>
    </source>
</evidence>
<dbReference type="Gene3D" id="3.30.559.10">
    <property type="entry name" value="Chloramphenicol acetyltransferase-like domain"/>
    <property type="match status" value="2"/>
</dbReference>
<name>A0ABD1XD65_9LAMI</name>
<comment type="caution">
    <text evidence="4">The sequence shown here is derived from an EMBL/GenBank/DDBJ whole genome shotgun (WGS) entry which is preliminary data.</text>
</comment>
<protein>
    <submittedName>
        <fullName evidence="4">HXXXD-type acyl-transferase family protein</fullName>
    </submittedName>
</protein>
<evidence type="ECO:0000313" key="4">
    <source>
        <dbReference type="EMBL" id="KAL2559903.1"/>
    </source>
</evidence>
<keyword evidence="2" id="KW-0808">Transferase</keyword>
<dbReference type="PANTHER" id="PTHR31623:SF17">
    <property type="entry name" value="F21J9.9"/>
    <property type="match status" value="1"/>
</dbReference>
<dbReference type="PANTHER" id="PTHR31623">
    <property type="entry name" value="F21J9.9"/>
    <property type="match status" value="1"/>
</dbReference>
<dbReference type="EMBL" id="JBFOLJ010000001">
    <property type="protein sequence ID" value="KAL2559903.1"/>
    <property type="molecule type" value="Genomic_DNA"/>
</dbReference>
<evidence type="ECO:0000256" key="2">
    <source>
        <dbReference type="ARBA" id="ARBA00022679"/>
    </source>
</evidence>
<dbReference type="Pfam" id="PF02458">
    <property type="entry name" value="Transferase"/>
    <property type="match status" value="1"/>
</dbReference>